<dbReference type="Gene3D" id="3.60.10.10">
    <property type="entry name" value="Endonuclease/exonuclease/phosphatase"/>
    <property type="match status" value="1"/>
</dbReference>
<dbReference type="OrthoDB" id="411871at2759"/>
<comment type="caution">
    <text evidence="1">The sequence shown here is derived from an EMBL/GenBank/DDBJ whole genome shotgun (WGS) entry which is preliminary data.</text>
</comment>
<proteinExistence type="predicted"/>
<protein>
    <submittedName>
        <fullName evidence="1">Uncharacterized protein</fullName>
    </submittedName>
</protein>
<evidence type="ECO:0000313" key="2">
    <source>
        <dbReference type="Proteomes" id="UP000299102"/>
    </source>
</evidence>
<dbReference type="EMBL" id="BGZK01001256">
    <property type="protein sequence ID" value="GBP75647.1"/>
    <property type="molecule type" value="Genomic_DNA"/>
</dbReference>
<dbReference type="AlphaFoldDB" id="A0A4C1YMP1"/>
<dbReference type="Proteomes" id="UP000299102">
    <property type="component" value="Unassembled WGS sequence"/>
</dbReference>
<name>A0A4C1YMP1_EUMVA</name>
<evidence type="ECO:0000313" key="1">
    <source>
        <dbReference type="EMBL" id="GBP75647.1"/>
    </source>
</evidence>
<organism evidence="1 2">
    <name type="scientific">Eumeta variegata</name>
    <name type="common">Bagworm moth</name>
    <name type="synonym">Eumeta japonica</name>
    <dbReference type="NCBI Taxonomy" id="151549"/>
    <lineage>
        <taxon>Eukaryota</taxon>
        <taxon>Metazoa</taxon>
        <taxon>Ecdysozoa</taxon>
        <taxon>Arthropoda</taxon>
        <taxon>Hexapoda</taxon>
        <taxon>Insecta</taxon>
        <taxon>Pterygota</taxon>
        <taxon>Neoptera</taxon>
        <taxon>Endopterygota</taxon>
        <taxon>Lepidoptera</taxon>
        <taxon>Glossata</taxon>
        <taxon>Ditrysia</taxon>
        <taxon>Tineoidea</taxon>
        <taxon>Psychidae</taxon>
        <taxon>Oiketicinae</taxon>
        <taxon>Eumeta</taxon>
    </lineage>
</organism>
<reference evidence="1 2" key="1">
    <citation type="journal article" date="2019" name="Commun. Biol.">
        <title>The bagworm genome reveals a unique fibroin gene that provides high tensile strength.</title>
        <authorList>
            <person name="Kono N."/>
            <person name="Nakamura H."/>
            <person name="Ohtoshi R."/>
            <person name="Tomita M."/>
            <person name="Numata K."/>
            <person name="Arakawa K."/>
        </authorList>
    </citation>
    <scope>NUCLEOTIDE SEQUENCE [LARGE SCALE GENOMIC DNA]</scope>
</reference>
<keyword evidence="2" id="KW-1185">Reference proteome</keyword>
<sequence length="278" mass="31136">MKATFLRGAPSTVILLRAQIEGVNSRKSIIDACLRHALTCAAVLNRTHTADGSSAGSEADHVSLRLIQSNLQWSKLATAELLVETSRRNIAVALVQKPYVSNAGEFKRYFGCRVIQRMTPRAGPVKAAILILDSGVDVEEDQTLIDKNVIAAVITAGSCRIGVVSVYFEGDKPISPYLDRVNERDNARGTELCDFLDEEGLHILVLNEGNIPTFEWSPELEELKKDANSKKRRIRNAAPIRRRYVVEEYVRAKKDYERVVADDETTSWKRFCMDRESI</sequence>
<gene>
    <name evidence="1" type="ORF">EVAR_28859_1</name>
</gene>
<accession>A0A4C1YMP1</accession>
<dbReference type="SUPFAM" id="SSF56219">
    <property type="entry name" value="DNase I-like"/>
    <property type="match status" value="1"/>
</dbReference>
<dbReference type="InterPro" id="IPR036691">
    <property type="entry name" value="Endo/exonu/phosph_ase_sf"/>
</dbReference>